<feature type="transmembrane region" description="Helical" evidence="5">
    <location>
        <begin position="426"/>
        <end position="447"/>
    </location>
</feature>
<proteinExistence type="predicted"/>
<dbReference type="PANTHER" id="PTHR10720">
    <property type="entry name" value="HEME OXYGENASE"/>
    <property type="match status" value="1"/>
</dbReference>
<name>A0A8H8S5H5_9HELO</name>
<dbReference type="GO" id="GO:0046872">
    <property type="term" value="F:metal ion binding"/>
    <property type="evidence" value="ECO:0007669"/>
    <property type="project" value="UniProtKB-KW"/>
</dbReference>
<evidence type="ECO:0000313" key="7">
    <source>
        <dbReference type="Proteomes" id="UP000443090"/>
    </source>
</evidence>
<dbReference type="EMBL" id="QGMI01000041">
    <property type="protein sequence ID" value="TVY48606.1"/>
    <property type="molecule type" value="Genomic_DNA"/>
</dbReference>
<dbReference type="Pfam" id="PF01126">
    <property type="entry name" value="Heme_oxygenase"/>
    <property type="match status" value="1"/>
</dbReference>
<dbReference type="InterPro" id="IPR016053">
    <property type="entry name" value="Haem_Oase-like"/>
</dbReference>
<feature type="region of interest" description="Disordered" evidence="4">
    <location>
        <begin position="87"/>
        <end position="107"/>
    </location>
</feature>
<dbReference type="PANTHER" id="PTHR10720:SF0">
    <property type="entry name" value="HEME OXYGENASE"/>
    <property type="match status" value="1"/>
</dbReference>
<gene>
    <name evidence="6" type="primary">HMX1</name>
    <name evidence="6" type="ORF">LOCC1_G001130</name>
</gene>
<keyword evidence="3" id="KW-0408">Iron</keyword>
<evidence type="ECO:0000313" key="6">
    <source>
        <dbReference type="EMBL" id="TVY48606.1"/>
    </source>
</evidence>
<keyword evidence="5" id="KW-0472">Membrane</keyword>
<keyword evidence="7" id="KW-1185">Reference proteome</keyword>
<dbReference type="GO" id="GO:0004392">
    <property type="term" value="F:heme oxygenase (decyclizing) activity"/>
    <property type="evidence" value="ECO:0007669"/>
    <property type="project" value="InterPro"/>
</dbReference>
<keyword evidence="1" id="KW-0349">Heme</keyword>
<feature type="region of interest" description="Disordered" evidence="4">
    <location>
        <begin position="238"/>
        <end position="262"/>
    </location>
</feature>
<comment type="caution">
    <text evidence="6">The sequence shown here is derived from an EMBL/GenBank/DDBJ whole genome shotgun (WGS) entry which is preliminary data.</text>
</comment>
<dbReference type="InterPro" id="IPR002051">
    <property type="entry name" value="Haem_Oase"/>
</dbReference>
<dbReference type="AlphaFoldDB" id="A0A8H8S5H5"/>
<dbReference type="SUPFAM" id="SSF48613">
    <property type="entry name" value="Heme oxygenase-like"/>
    <property type="match status" value="1"/>
</dbReference>
<evidence type="ECO:0000256" key="1">
    <source>
        <dbReference type="ARBA" id="ARBA00022617"/>
    </source>
</evidence>
<evidence type="ECO:0000256" key="2">
    <source>
        <dbReference type="ARBA" id="ARBA00022723"/>
    </source>
</evidence>
<evidence type="ECO:0000256" key="3">
    <source>
        <dbReference type="ARBA" id="ARBA00023004"/>
    </source>
</evidence>
<keyword evidence="5" id="KW-1133">Transmembrane helix</keyword>
<keyword evidence="5" id="KW-0812">Transmembrane</keyword>
<sequence>MTDNSTIPEEVLSLSNRINSSTRSLHTQLNKLILVRLPLALPPHTANSSRYVSGLLHIAPIYLTFESLWQSILHSPCLPTSLERMAQSKEEQNIPNTARPRNESTPKVCSRTHSLLSHLLLPGLPRADRLRADIQILTGKSEQKIDEELKAISQDGELAKFIAHTKQSVKKNPHVLVAYAWVLYMALFSGGRYLRASLKAAGGMGQNFWDREPSPVRPHAITRAELEVQEAGVVFTEPSDIWSPPEKRSGRGRKRAHSRSDGDIPKITPGLLFFDFIGDADGEDIKLEFKKRIAEAELLLTPGEKDDIIAEAQDIFRFMLQLIGELDSIMETSDEDLEMASLFLQSPNLMTSRNSVFVAQERMSRKLSIAQEPEVTPKSSYLDVLLAGPTAKLVNFRKSLPHVSFEKDAKLKDVGSLERSWTQIHAVMVPVLAPVLAAFAMFLVWYIRLYRE</sequence>
<accession>A0A8H8S5H5</accession>
<evidence type="ECO:0000256" key="4">
    <source>
        <dbReference type="SAM" id="MobiDB-lite"/>
    </source>
</evidence>
<organism evidence="6 7">
    <name type="scientific">Lachnellula occidentalis</name>
    <dbReference type="NCBI Taxonomy" id="215460"/>
    <lineage>
        <taxon>Eukaryota</taxon>
        <taxon>Fungi</taxon>
        <taxon>Dikarya</taxon>
        <taxon>Ascomycota</taxon>
        <taxon>Pezizomycotina</taxon>
        <taxon>Leotiomycetes</taxon>
        <taxon>Helotiales</taxon>
        <taxon>Lachnaceae</taxon>
        <taxon>Lachnellula</taxon>
    </lineage>
</organism>
<reference evidence="6 7" key="1">
    <citation type="submission" date="2018-05" db="EMBL/GenBank/DDBJ databases">
        <title>Genome sequencing and assembly of the regulated plant pathogen Lachnellula willkommii and related sister species for the development of diagnostic species identification markers.</title>
        <authorList>
            <person name="Giroux E."/>
            <person name="Bilodeau G."/>
        </authorList>
    </citation>
    <scope>NUCLEOTIDE SEQUENCE [LARGE SCALE GENOMIC DNA]</scope>
    <source>
        <strain evidence="6 7">CBS 160.35</strain>
    </source>
</reference>
<dbReference type="Proteomes" id="UP000443090">
    <property type="component" value="Unassembled WGS sequence"/>
</dbReference>
<dbReference type="Gene3D" id="1.20.910.10">
    <property type="entry name" value="Heme oxygenase-like"/>
    <property type="match status" value="1"/>
</dbReference>
<dbReference type="CDD" id="cd19165">
    <property type="entry name" value="HemeO"/>
    <property type="match status" value="1"/>
</dbReference>
<dbReference type="OrthoDB" id="652091at2759"/>
<evidence type="ECO:0000256" key="5">
    <source>
        <dbReference type="SAM" id="Phobius"/>
    </source>
</evidence>
<protein>
    <submittedName>
        <fullName evidence="6">Heme-binding protein</fullName>
    </submittedName>
</protein>
<dbReference type="GO" id="GO:0006788">
    <property type="term" value="P:heme oxidation"/>
    <property type="evidence" value="ECO:0007669"/>
    <property type="project" value="InterPro"/>
</dbReference>
<dbReference type="InterPro" id="IPR016084">
    <property type="entry name" value="Haem_Oase-like_multi-hlx"/>
</dbReference>
<keyword evidence="2" id="KW-0479">Metal-binding</keyword>